<evidence type="ECO:0000256" key="7">
    <source>
        <dbReference type="HAMAP-Rule" id="MF_00038"/>
    </source>
</evidence>
<keyword evidence="7" id="KW-1003">Cell membrane</keyword>
<keyword evidence="7 9" id="KW-0460">Magnesium</keyword>
<feature type="transmembrane region" description="Helical" evidence="7">
    <location>
        <begin position="51"/>
        <end position="71"/>
    </location>
</feature>
<dbReference type="AlphaFoldDB" id="A0A1M7I4X1"/>
<keyword evidence="6 7" id="KW-0472">Membrane</keyword>
<keyword evidence="7" id="KW-0132">Cell division</keyword>
<reference evidence="10 11" key="1">
    <citation type="submission" date="2016-11" db="EMBL/GenBank/DDBJ databases">
        <authorList>
            <person name="Jaros S."/>
            <person name="Januszkiewicz K."/>
            <person name="Wedrychowicz H."/>
        </authorList>
    </citation>
    <scope>NUCLEOTIDE SEQUENCE [LARGE SCALE GENOMIC DNA]</scope>
    <source>
        <strain evidence="10 11">DSM 46144</strain>
    </source>
</reference>
<keyword evidence="7" id="KW-0131">Cell cycle</keyword>
<keyword evidence="7 9" id="KW-0479">Metal-binding</keyword>
<dbReference type="GO" id="GO:0071555">
    <property type="term" value="P:cell wall organization"/>
    <property type="evidence" value="ECO:0007669"/>
    <property type="project" value="UniProtKB-KW"/>
</dbReference>
<evidence type="ECO:0000313" key="11">
    <source>
        <dbReference type="Proteomes" id="UP000184440"/>
    </source>
</evidence>
<feature type="transmembrane region" description="Helical" evidence="7">
    <location>
        <begin position="77"/>
        <end position="97"/>
    </location>
</feature>
<evidence type="ECO:0000256" key="6">
    <source>
        <dbReference type="ARBA" id="ARBA00023136"/>
    </source>
</evidence>
<keyword evidence="5 7" id="KW-1133">Transmembrane helix</keyword>
<keyword evidence="7" id="KW-0133">Cell shape</keyword>
<evidence type="ECO:0000256" key="4">
    <source>
        <dbReference type="ARBA" id="ARBA00022692"/>
    </source>
</evidence>
<keyword evidence="3 7" id="KW-0808">Transferase</keyword>
<dbReference type="GO" id="GO:0008963">
    <property type="term" value="F:phospho-N-acetylmuramoyl-pentapeptide-transferase activity"/>
    <property type="evidence" value="ECO:0007669"/>
    <property type="project" value="UniProtKB-UniRule"/>
</dbReference>
<dbReference type="GO" id="GO:0051301">
    <property type="term" value="P:cell division"/>
    <property type="evidence" value="ECO:0007669"/>
    <property type="project" value="UniProtKB-KW"/>
</dbReference>
<keyword evidence="4 7" id="KW-0812">Transmembrane</keyword>
<evidence type="ECO:0000256" key="9">
    <source>
        <dbReference type="PIRSR" id="PIRSR600715-1"/>
    </source>
</evidence>
<feature type="transmembrane region" description="Helical" evidence="7">
    <location>
        <begin position="117"/>
        <end position="135"/>
    </location>
</feature>
<evidence type="ECO:0000313" key="10">
    <source>
        <dbReference type="EMBL" id="SHM35679.1"/>
    </source>
</evidence>
<keyword evidence="7" id="KW-0961">Cell wall biogenesis/degradation</keyword>
<organism evidence="10 11">
    <name type="scientific">Cryptosporangium aurantiacum</name>
    <dbReference type="NCBI Taxonomy" id="134849"/>
    <lineage>
        <taxon>Bacteria</taxon>
        <taxon>Bacillati</taxon>
        <taxon>Actinomycetota</taxon>
        <taxon>Actinomycetes</taxon>
        <taxon>Cryptosporangiales</taxon>
        <taxon>Cryptosporangiaceae</taxon>
        <taxon>Cryptosporangium</taxon>
    </lineage>
</organism>
<dbReference type="EC" id="2.7.8.13" evidence="7 8"/>
<gene>
    <name evidence="7" type="primary">mraY</name>
    <name evidence="10" type="ORF">SAMN05443668_101386</name>
</gene>
<dbReference type="EMBL" id="FRCS01000001">
    <property type="protein sequence ID" value="SHM35679.1"/>
    <property type="molecule type" value="Genomic_DNA"/>
</dbReference>
<feature type="binding site" evidence="9">
    <location>
        <position position="258"/>
    </location>
    <ligand>
        <name>Mg(2+)</name>
        <dbReference type="ChEBI" id="CHEBI:18420"/>
    </ligand>
</feature>
<feature type="transmembrane region" description="Helical" evidence="7">
    <location>
        <begin position="279"/>
        <end position="302"/>
    </location>
</feature>
<dbReference type="InterPro" id="IPR018480">
    <property type="entry name" value="PNAcMuramoyl-5peptid_Trfase_CS"/>
</dbReference>
<feature type="transmembrane region" description="Helical" evidence="7">
    <location>
        <begin position="6"/>
        <end position="26"/>
    </location>
</feature>
<comment type="pathway">
    <text evidence="7">Cell wall biogenesis; peptidoglycan biosynthesis.</text>
</comment>
<comment type="subcellular location">
    <subcellularLocation>
        <location evidence="7">Cell membrane</location>
        <topology evidence="7">Multi-pass membrane protein</topology>
    </subcellularLocation>
    <subcellularLocation>
        <location evidence="1">Membrane</location>
        <topology evidence="1">Multi-pass membrane protein</topology>
    </subcellularLocation>
</comment>
<dbReference type="GO" id="GO:0005886">
    <property type="term" value="C:plasma membrane"/>
    <property type="evidence" value="ECO:0007669"/>
    <property type="project" value="UniProtKB-SubCell"/>
</dbReference>
<accession>A0A1M7I4X1</accession>
<feature type="binding site" evidence="9">
    <location>
        <position position="179"/>
    </location>
    <ligand>
        <name>Mg(2+)</name>
        <dbReference type="ChEBI" id="CHEBI:18420"/>
    </ligand>
</feature>
<feature type="transmembrane region" description="Helical" evidence="7">
    <location>
        <begin position="187"/>
        <end position="207"/>
    </location>
</feature>
<dbReference type="InterPro" id="IPR003524">
    <property type="entry name" value="PNAcMuramoyl-5peptid_Trfase"/>
</dbReference>
<dbReference type="GO" id="GO:0009252">
    <property type="term" value="P:peptidoglycan biosynthetic process"/>
    <property type="evidence" value="ECO:0007669"/>
    <property type="project" value="UniProtKB-UniRule"/>
</dbReference>
<dbReference type="Pfam" id="PF10555">
    <property type="entry name" value="MraY_sig1"/>
    <property type="match status" value="1"/>
</dbReference>
<comment type="function">
    <text evidence="7">Catalyzes the initial step of the lipid cycle reactions in the biosynthesis of the cell wall peptidoglycan: transfers peptidoglycan precursor phospho-MurNAc-pentapeptide from UDP-MurNAc-pentapeptide onto the lipid carrier undecaprenyl phosphate, yielding undecaprenyl-pyrophosphoryl-MurNAc-pentapeptide, known as lipid I.</text>
</comment>
<comment type="catalytic activity">
    <reaction evidence="7">
        <text>UDP-N-acetyl-alpha-D-muramoyl-L-alanyl-gamma-D-glutamyl-meso-2,6-diaminopimeloyl-D-alanyl-D-alanine + di-trans,octa-cis-undecaprenyl phosphate = di-trans,octa-cis-undecaprenyl diphospho-N-acetyl-alpha-D-muramoyl-L-alanyl-D-glutamyl-meso-2,6-diaminopimeloyl-D-alanyl-D-alanine + UMP</text>
        <dbReference type="Rhea" id="RHEA:28386"/>
        <dbReference type="ChEBI" id="CHEBI:57865"/>
        <dbReference type="ChEBI" id="CHEBI:60392"/>
        <dbReference type="ChEBI" id="CHEBI:61386"/>
        <dbReference type="ChEBI" id="CHEBI:61387"/>
        <dbReference type="EC" id="2.7.8.13"/>
    </reaction>
</comment>
<evidence type="ECO:0000256" key="1">
    <source>
        <dbReference type="ARBA" id="ARBA00004141"/>
    </source>
</evidence>
<proteinExistence type="inferred from homology"/>
<dbReference type="PANTHER" id="PTHR22926:SF5">
    <property type="entry name" value="PHOSPHO-N-ACETYLMURAMOYL-PENTAPEPTIDE-TRANSFERASE HOMOLOG"/>
    <property type="match status" value="1"/>
</dbReference>
<keyword evidence="7" id="KW-0573">Peptidoglycan synthesis</keyword>
<feature type="transmembrane region" description="Helical" evidence="7">
    <location>
        <begin position="227"/>
        <end position="247"/>
    </location>
</feature>
<dbReference type="HAMAP" id="MF_00038">
    <property type="entry name" value="MraY"/>
    <property type="match status" value="1"/>
</dbReference>
<protein>
    <recommendedName>
        <fullName evidence="7 8">Phospho-N-acetylmuramoyl-pentapeptide-transferase</fullName>
        <ecNumber evidence="7 8">2.7.8.13</ecNumber>
    </recommendedName>
    <alternativeName>
        <fullName evidence="7">UDP-MurNAc-pentapeptide phosphotransferase</fullName>
    </alternativeName>
</protein>
<dbReference type="UniPathway" id="UPA00219"/>
<dbReference type="CDD" id="cd06852">
    <property type="entry name" value="GT_MraY"/>
    <property type="match status" value="1"/>
</dbReference>
<dbReference type="GO" id="GO:0051992">
    <property type="term" value="F:UDP-N-acetylmuramoyl-L-alanyl-D-glutamyl-meso-2,6-diaminopimelyl-D-alanyl-D-alanine:undecaprenyl-phosphate transferase activity"/>
    <property type="evidence" value="ECO:0007669"/>
    <property type="project" value="RHEA"/>
</dbReference>
<dbReference type="Proteomes" id="UP000184440">
    <property type="component" value="Unassembled WGS sequence"/>
</dbReference>
<dbReference type="PANTHER" id="PTHR22926">
    <property type="entry name" value="PHOSPHO-N-ACETYLMURAMOYL-PENTAPEPTIDE-TRANSFERASE"/>
    <property type="match status" value="1"/>
</dbReference>
<dbReference type="GO" id="GO:0046872">
    <property type="term" value="F:metal ion binding"/>
    <property type="evidence" value="ECO:0007669"/>
    <property type="project" value="UniProtKB-KW"/>
</dbReference>
<evidence type="ECO:0000256" key="5">
    <source>
        <dbReference type="ARBA" id="ARBA00022989"/>
    </source>
</evidence>
<dbReference type="OrthoDB" id="9805475at2"/>
<dbReference type="STRING" id="134849.SAMN05443668_101386"/>
<sequence>MRSVLAAAFVAFVVSIFGTPVAIRYLHRLKFGQEIREEGPKHHQSKRGTPTMGGIVFILATVIAYVVAQIVIGDHRISPTAVTLLGLFVGMGAVGFVDDYIKIRKKRSLGLNKRGKLIGQAVVAAAFAFLALNLPDENGYTIASEKLSFVRDMQWAHLTQVGAALFFAFVVIAAANGVNLTDGLDGLATGPSIMVLSGYILIGFWQYRHICGVVEGPGGYCYTVRDPLDTALIAAAAAGALAGFLWWNAPPARLFMGDTGALGIGGLIAGLALTTRTTLLLLILGGLFVIVTMSVVIQIISFRSTGRRVFRMAPLQHHFELAGWQETTIVVRFWIIAGFFVAAGLGIFFADYLDVLSQ</sequence>
<feature type="transmembrane region" description="Helical" evidence="7">
    <location>
        <begin position="254"/>
        <end position="273"/>
    </location>
</feature>
<feature type="transmembrane region" description="Helical" evidence="7">
    <location>
        <begin position="329"/>
        <end position="350"/>
    </location>
</feature>
<dbReference type="Pfam" id="PF00953">
    <property type="entry name" value="Glycos_transf_4"/>
    <property type="match status" value="1"/>
</dbReference>
<name>A0A1M7I4X1_9ACTN</name>
<dbReference type="PROSITE" id="PS01347">
    <property type="entry name" value="MRAY_1"/>
    <property type="match status" value="1"/>
</dbReference>
<comment type="similarity">
    <text evidence="2 7">Belongs to the glycosyltransferase 4 family. MraY subfamily.</text>
</comment>
<evidence type="ECO:0000256" key="8">
    <source>
        <dbReference type="NCBIfam" id="TIGR00445"/>
    </source>
</evidence>
<dbReference type="RefSeq" id="WP_073250771.1">
    <property type="nucleotide sequence ID" value="NZ_FRCS01000001.1"/>
</dbReference>
<dbReference type="InterPro" id="IPR000715">
    <property type="entry name" value="Glycosyl_transferase_4"/>
</dbReference>
<dbReference type="PROSITE" id="PS01348">
    <property type="entry name" value="MRAY_2"/>
    <property type="match status" value="1"/>
</dbReference>
<evidence type="ECO:0000256" key="3">
    <source>
        <dbReference type="ARBA" id="ARBA00022679"/>
    </source>
</evidence>
<evidence type="ECO:0000256" key="2">
    <source>
        <dbReference type="ARBA" id="ARBA00005583"/>
    </source>
</evidence>
<dbReference type="GO" id="GO:0008360">
    <property type="term" value="P:regulation of cell shape"/>
    <property type="evidence" value="ECO:0007669"/>
    <property type="project" value="UniProtKB-KW"/>
</dbReference>
<feature type="transmembrane region" description="Helical" evidence="7">
    <location>
        <begin position="155"/>
        <end position="175"/>
    </location>
</feature>
<keyword evidence="11" id="KW-1185">Reference proteome</keyword>
<comment type="cofactor">
    <cofactor evidence="7 9">
        <name>Mg(2+)</name>
        <dbReference type="ChEBI" id="CHEBI:18420"/>
    </cofactor>
</comment>
<dbReference type="NCBIfam" id="TIGR00445">
    <property type="entry name" value="mraY"/>
    <property type="match status" value="1"/>
</dbReference>